<organism evidence="1 2">
    <name type="scientific">Coniochaeta ligniaria NRRL 30616</name>
    <dbReference type="NCBI Taxonomy" id="1408157"/>
    <lineage>
        <taxon>Eukaryota</taxon>
        <taxon>Fungi</taxon>
        <taxon>Dikarya</taxon>
        <taxon>Ascomycota</taxon>
        <taxon>Pezizomycotina</taxon>
        <taxon>Sordariomycetes</taxon>
        <taxon>Sordariomycetidae</taxon>
        <taxon>Coniochaetales</taxon>
        <taxon>Coniochaetaceae</taxon>
        <taxon>Coniochaeta</taxon>
    </lineage>
</organism>
<evidence type="ECO:0000313" key="1">
    <source>
        <dbReference type="EMBL" id="OIW29406.1"/>
    </source>
</evidence>
<evidence type="ECO:0000313" key="2">
    <source>
        <dbReference type="Proteomes" id="UP000182658"/>
    </source>
</evidence>
<proteinExistence type="predicted"/>
<dbReference type="STRING" id="1408157.A0A1J7IPJ9"/>
<dbReference type="Pfam" id="PF20174">
    <property type="entry name" value="DUF6540"/>
    <property type="match status" value="1"/>
</dbReference>
<dbReference type="InParanoid" id="A0A1J7IPJ9"/>
<dbReference type="EMBL" id="KV875097">
    <property type="protein sequence ID" value="OIW29406.1"/>
    <property type="molecule type" value="Genomic_DNA"/>
</dbReference>
<protein>
    <submittedName>
        <fullName evidence="1">Uncharacterized protein</fullName>
    </submittedName>
</protein>
<gene>
    <name evidence="1" type="ORF">CONLIGDRAFT_324722</name>
</gene>
<name>A0A1J7IPJ9_9PEZI</name>
<dbReference type="Proteomes" id="UP000182658">
    <property type="component" value="Unassembled WGS sequence"/>
</dbReference>
<dbReference type="InterPro" id="IPR046670">
    <property type="entry name" value="DUF6540"/>
</dbReference>
<reference evidence="1 2" key="1">
    <citation type="submission" date="2016-10" db="EMBL/GenBank/DDBJ databases">
        <title>Draft genome sequence of Coniochaeta ligniaria NRRL30616, a lignocellulolytic fungus for bioabatement of inhibitors in plant biomass hydrolysates.</title>
        <authorList>
            <consortium name="DOE Joint Genome Institute"/>
            <person name="Jimenez D.J."/>
            <person name="Hector R.E."/>
            <person name="Riley R."/>
            <person name="Sun H."/>
            <person name="Grigoriev I.V."/>
            <person name="Van Elsas J.D."/>
            <person name="Nichols N.N."/>
        </authorList>
    </citation>
    <scope>NUCLEOTIDE SEQUENCE [LARGE SCALE GENOMIC DNA]</scope>
    <source>
        <strain evidence="1 2">NRRL 30616</strain>
    </source>
</reference>
<keyword evidence="2" id="KW-1185">Reference proteome</keyword>
<dbReference type="OrthoDB" id="2999773at2759"/>
<sequence>MAEGECTSQKGRLSNHTKLKAYLLCYVPSPLFPAHWSLWIPYDGNLGLGIRIHVTGDALNGFQHDFDRWYDPKTDDRHPRLIELGMIDASSLPPIEPVGVCSHGTEGNGLRVCKALELLSWEIPAPGPSLRSSGSTAAHSRVQIQNCQSWLRQFVDLLIAKGVIAGEARHVIDTAPQH</sequence>
<accession>A0A1J7IPJ9</accession>
<dbReference type="AlphaFoldDB" id="A0A1J7IPJ9"/>